<dbReference type="InterPro" id="IPR046335">
    <property type="entry name" value="LacI/GalR-like_sensor"/>
</dbReference>
<protein>
    <submittedName>
        <fullName evidence="7">LacI family transcriptional regulator</fullName>
    </submittedName>
</protein>
<dbReference type="PROSITE" id="PS50932">
    <property type="entry name" value="HTH_LACI_2"/>
    <property type="match status" value="1"/>
</dbReference>
<keyword evidence="1" id="KW-0678">Repressor</keyword>
<evidence type="ECO:0000256" key="4">
    <source>
        <dbReference type="ARBA" id="ARBA00023163"/>
    </source>
</evidence>
<organism evidence="7 8">
    <name type="scientific">Paenibacillus piri</name>
    <dbReference type="NCBI Taxonomy" id="2547395"/>
    <lineage>
        <taxon>Bacteria</taxon>
        <taxon>Bacillati</taxon>
        <taxon>Bacillota</taxon>
        <taxon>Bacilli</taxon>
        <taxon>Bacillales</taxon>
        <taxon>Paenibacillaceae</taxon>
        <taxon>Paenibacillus</taxon>
    </lineage>
</organism>
<evidence type="ECO:0000256" key="2">
    <source>
        <dbReference type="ARBA" id="ARBA00023015"/>
    </source>
</evidence>
<dbReference type="SMART" id="SM00354">
    <property type="entry name" value="HTH_LACI"/>
    <property type="match status" value="1"/>
</dbReference>
<sequence length="339" mass="37769">MKVTISDVAERAGVSKSTVSRIINKNYGHTTAETKERVLQVIKELNYQPNLLAKGLKQMKTNVLGIVLSNLKNSFWTRVLEGVEDTCRKHGYSLMICNSNEDNRLEEELIHGLQHRRVDGIVINPTLGNKEMFDKLTADKYPFVVVNRKVEGLAADGVVVDNRKGAQLAVEHLLSLGKKRLAALVYPYEGISTWQERVNGFKDMLAERGLAEDSYTVVVAEMREGAAKRAVQRLLAEFKPDGILSTNNMMTLEILEGIKEAGYTVPDDVAVLGYDETVWSKHLHPPLTTVNQPAYEMGVLAAQKLIKRIQSKNKPRGSGMTVLEPSLIVRQSCGEQPRT</sequence>
<dbReference type="PROSITE" id="PS50943">
    <property type="entry name" value="HTH_CROC1"/>
    <property type="match status" value="1"/>
</dbReference>
<evidence type="ECO:0000256" key="3">
    <source>
        <dbReference type="ARBA" id="ARBA00023125"/>
    </source>
</evidence>
<dbReference type="InterPro" id="IPR000843">
    <property type="entry name" value="HTH_LacI"/>
</dbReference>
<dbReference type="Proteomes" id="UP000295636">
    <property type="component" value="Unassembled WGS sequence"/>
</dbReference>
<accession>A0A4V2ZTX9</accession>
<keyword evidence="8" id="KW-1185">Reference proteome</keyword>
<dbReference type="InterPro" id="IPR010982">
    <property type="entry name" value="Lambda_DNA-bd_dom_sf"/>
</dbReference>
<evidence type="ECO:0000313" key="8">
    <source>
        <dbReference type="Proteomes" id="UP000295636"/>
    </source>
</evidence>
<dbReference type="GO" id="GO:0000976">
    <property type="term" value="F:transcription cis-regulatory region binding"/>
    <property type="evidence" value="ECO:0007669"/>
    <property type="project" value="TreeGrafter"/>
</dbReference>
<dbReference type="Pfam" id="PF00356">
    <property type="entry name" value="LacI"/>
    <property type="match status" value="1"/>
</dbReference>
<name>A0A4V2ZTX9_9BACL</name>
<dbReference type="PANTHER" id="PTHR30146">
    <property type="entry name" value="LACI-RELATED TRANSCRIPTIONAL REPRESSOR"/>
    <property type="match status" value="1"/>
</dbReference>
<dbReference type="CDD" id="cd01392">
    <property type="entry name" value="HTH_LacI"/>
    <property type="match status" value="1"/>
</dbReference>
<evidence type="ECO:0000259" key="6">
    <source>
        <dbReference type="PROSITE" id="PS50943"/>
    </source>
</evidence>
<dbReference type="Gene3D" id="1.10.260.40">
    <property type="entry name" value="lambda repressor-like DNA-binding domains"/>
    <property type="match status" value="1"/>
</dbReference>
<comment type="caution">
    <text evidence="7">The sequence shown here is derived from an EMBL/GenBank/DDBJ whole genome shotgun (WGS) entry which is preliminary data.</text>
</comment>
<dbReference type="CDD" id="cd19977">
    <property type="entry name" value="PBP1_EndR-like"/>
    <property type="match status" value="1"/>
</dbReference>
<dbReference type="InterPro" id="IPR001387">
    <property type="entry name" value="Cro/C1-type_HTH"/>
</dbReference>
<evidence type="ECO:0000256" key="1">
    <source>
        <dbReference type="ARBA" id="ARBA00022491"/>
    </source>
</evidence>
<dbReference type="PRINTS" id="PR00036">
    <property type="entry name" value="HTHLACI"/>
</dbReference>
<dbReference type="OrthoDB" id="1639518at2"/>
<dbReference type="Gene3D" id="3.40.50.2300">
    <property type="match status" value="2"/>
</dbReference>
<evidence type="ECO:0000313" key="7">
    <source>
        <dbReference type="EMBL" id="TDF98854.1"/>
    </source>
</evidence>
<dbReference type="AlphaFoldDB" id="A0A4V2ZTX9"/>
<feature type="domain" description="HTH lacI-type" evidence="5">
    <location>
        <begin position="3"/>
        <end position="58"/>
    </location>
</feature>
<evidence type="ECO:0000259" key="5">
    <source>
        <dbReference type="PROSITE" id="PS50932"/>
    </source>
</evidence>
<dbReference type="GO" id="GO:0003700">
    <property type="term" value="F:DNA-binding transcription factor activity"/>
    <property type="evidence" value="ECO:0007669"/>
    <property type="project" value="TreeGrafter"/>
</dbReference>
<dbReference type="SUPFAM" id="SSF53822">
    <property type="entry name" value="Periplasmic binding protein-like I"/>
    <property type="match status" value="1"/>
</dbReference>
<dbReference type="InterPro" id="IPR028082">
    <property type="entry name" value="Peripla_BP_I"/>
</dbReference>
<keyword evidence="3" id="KW-0238">DNA-binding</keyword>
<dbReference type="PANTHER" id="PTHR30146:SF148">
    <property type="entry name" value="HTH-TYPE TRANSCRIPTIONAL REPRESSOR PURR-RELATED"/>
    <property type="match status" value="1"/>
</dbReference>
<keyword evidence="4" id="KW-0804">Transcription</keyword>
<feature type="domain" description="HTH cro/C1-type" evidence="6">
    <location>
        <begin position="2"/>
        <end position="45"/>
    </location>
</feature>
<dbReference type="SUPFAM" id="SSF47413">
    <property type="entry name" value="lambda repressor-like DNA-binding domains"/>
    <property type="match status" value="1"/>
</dbReference>
<dbReference type="EMBL" id="SMRT01000003">
    <property type="protein sequence ID" value="TDF98854.1"/>
    <property type="molecule type" value="Genomic_DNA"/>
</dbReference>
<keyword evidence="2" id="KW-0805">Transcription regulation</keyword>
<gene>
    <name evidence="7" type="ORF">E1757_10070</name>
</gene>
<reference evidence="7 8" key="1">
    <citation type="submission" date="2019-03" db="EMBL/GenBank/DDBJ databases">
        <title>This is whole genome sequence of Paenibacillus sp MS74 strain.</title>
        <authorList>
            <person name="Trinh H.N."/>
        </authorList>
    </citation>
    <scope>NUCLEOTIDE SEQUENCE [LARGE SCALE GENOMIC DNA]</scope>
    <source>
        <strain evidence="7 8">MS74</strain>
    </source>
</reference>
<dbReference type="Pfam" id="PF13377">
    <property type="entry name" value="Peripla_BP_3"/>
    <property type="match status" value="1"/>
</dbReference>
<dbReference type="PROSITE" id="PS00356">
    <property type="entry name" value="HTH_LACI_1"/>
    <property type="match status" value="1"/>
</dbReference>
<proteinExistence type="predicted"/>